<dbReference type="GO" id="GO:0045041">
    <property type="term" value="P:protein import into mitochondrial intermembrane space"/>
    <property type="evidence" value="ECO:0007669"/>
    <property type="project" value="TreeGrafter"/>
</dbReference>
<dbReference type="AlphaFoldDB" id="A0A8J8NHL9"/>
<feature type="domain" description="CHY-type" evidence="5">
    <location>
        <begin position="1"/>
        <end position="69"/>
    </location>
</feature>
<dbReference type="InterPro" id="IPR037274">
    <property type="entry name" value="Znf_CHY_sf"/>
</dbReference>
<keyword evidence="3" id="KW-0862">Zinc</keyword>
<dbReference type="Pfam" id="PF05495">
    <property type="entry name" value="zf-CHY"/>
    <property type="match status" value="1"/>
</dbReference>
<dbReference type="PANTHER" id="PTHR28082">
    <property type="entry name" value="ZINC FINGER PROTEIN"/>
    <property type="match status" value="1"/>
</dbReference>
<dbReference type="GO" id="GO:0008270">
    <property type="term" value="F:zinc ion binding"/>
    <property type="evidence" value="ECO:0007669"/>
    <property type="project" value="UniProtKB-KW"/>
</dbReference>
<keyword evidence="1" id="KW-0479">Metal-binding</keyword>
<name>A0A8J8NHL9_HALGN</name>
<evidence type="ECO:0000256" key="1">
    <source>
        <dbReference type="ARBA" id="ARBA00022723"/>
    </source>
</evidence>
<keyword evidence="2 4" id="KW-0863">Zinc-finger</keyword>
<gene>
    <name evidence="6" type="ORF">FGO68_gene16454</name>
</gene>
<evidence type="ECO:0000313" key="6">
    <source>
        <dbReference type="EMBL" id="TNV75237.1"/>
    </source>
</evidence>
<accession>A0A8J8NHL9</accession>
<dbReference type="Proteomes" id="UP000785679">
    <property type="component" value="Unassembled WGS sequence"/>
</dbReference>
<reference evidence="6" key="1">
    <citation type="submission" date="2019-06" db="EMBL/GenBank/DDBJ databases">
        <authorList>
            <person name="Zheng W."/>
        </authorList>
    </citation>
    <scope>NUCLEOTIDE SEQUENCE</scope>
    <source>
        <strain evidence="6">QDHG01</strain>
    </source>
</reference>
<evidence type="ECO:0000256" key="4">
    <source>
        <dbReference type="PROSITE-ProRule" id="PRU00601"/>
    </source>
</evidence>
<dbReference type="PROSITE" id="PS51266">
    <property type="entry name" value="ZF_CHY"/>
    <property type="match status" value="1"/>
</dbReference>
<dbReference type="SUPFAM" id="SSF161219">
    <property type="entry name" value="CHY zinc finger-like"/>
    <property type="match status" value="1"/>
</dbReference>
<organism evidence="6 7">
    <name type="scientific">Halteria grandinella</name>
    <dbReference type="NCBI Taxonomy" id="5974"/>
    <lineage>
        <taxon>Eukaryota</taxon>
        <taxon>Sar</taxon>
        <taxon>Alveolata</taxon>
        <taxon>Ciliophora</taxon>
        <taxon>Intramacronucleata</taxon>
        <taxon>Spirotrichea</taxon>
        <taxon>Stichotrichia</taxon>
        <taxon>Sporadotrichida</taxon>
        <taxon>Halteriidae</taxon>
        <taxon>Halteria</taxon>
    </lineage>
</organism>
<dbReference type="InterPro" id="IPR052604">
    <property type="entry name" value="Mito_Tim_assembly_helper"/>
</dbReference>
<dbReference type="EMBL" id="RRYP01016046">
    <property type="protein sequence ID" value="TNV75237.1"/>
    <property type="molecule type" value="Genomic_DNA"/>
</dbReference>
<protein>
    <recommendedName>
        <fullName evidence="5">CHY-type domain-containing protein</fullName>
    </recommendedName>
</protein>
<evidence type="ECO:0000313" key="7">
    <source>
        <dbReference type="Proteomes" id="UP000785679"/>
    </source>
</evidence>
<evidence type="ECO:0000256" key="2">
    <source>
        <dbReference type="ARBA" id="ARBA00022771"/>
    </source>
</evidence>
<keyword evidence="7" id="KW-1185">Reference proteome</keyword>
<dbReference type="OrthoDB" id="411372at2759"/>
<dbReference type="GO" id="GO:0005758">
    <property type="term" value="C:mitochondrial intermembrane space"/>
    <property type="evidence" value="ECO:0007669"/>
    <property type="project" value="TreeGrafter"/>
</dbReference>
<sequence length="116" mass="13874">MCKHILNAQVQIRAQCCKKWFDCPECHAENEDHEILKSPEIIMACKKCKKVFRKDVSTEFDECDEYCPRCDNHYVIPAETPESKGKLVIEFEQERGFEHKMFKDERERDRDNLTMQ</sequence>
<evidence type="ECO:0000256" key="3">
    <source>
        <dbReference type="ARBA" id="ARBA00022833"/>
    </source>
</evidence>
<comment type="caution">
    <text evidence="6">The sequence shown here is derived from an EMBL/GenBank/DDBJ whole genome shotgun (WGS) entry which is preliminary data.</text>
</comment>
<proteinExistence type="predicted"/>
<dbReference type="InterPro" id="IPR008913">
    <property type="entry name" value="Znf_CHY"/>
</dbReference>
<dbReference type="PANTHER" id="PTHR28082:SF2">
    <property type="entry name" value="CHY-TYPE DOMAIN-CONTAINING PROTEIN"/>
    <property type="match status" value="1"/>
</dbReference>
<evidence type="ECO:0000259" key="5">
    <source>
        <dbReference type="PROSITE" id="PS51266"/>
    </source>
</evidence>